<dbReference type="Proteomes" id="UP000005632">
    <property type="component" value="Chromosome"/>
</dbReference>
<evidence type="ECO:0000256" key="1">
    <source>
        <dbReference type="ARBA" id="ARBA00000012"/>
    </source>
</evidence>
<comment type="pathway">
    <text evidence="3 12">Cofactor biosynthesis; tetrahydrofolate biosynthesis; 7,8-dihydrofolate from 2-amino-4-hydroxy-6-hydroxymethyl-7,8-dihydropteridine diphosphate and 4-aminobenzoate: step 1/2.</text>
</comment>
<dbReference type="EMBL" id="CP003155">
    <property type="protein sequence ID" value="AEV28818.1"/>
    <property type="molecule type" value="Genomic_DNA"/>
</dbReference>
<evidence type="ECO:0000313" key="15">
    <source>
        <dbReference type="Proteomes" id="UP000005632"/>
    </source>
</evidence>
<dbReference type="eggNOG" id="COG0294">
    <property type="taxonomic scope" value="Bacteria"/>
</dbReference>
<dbReference type="InterPro" id="IPR000489">
    <property type="entry name" value="Pterin-binding_dom"/>
</dbReference>
<keyword evidence="10 12" id="KW-0289">Folate biosynthesis</keyword>
<protein>
    <recommendedName>
        <fullName evidence="6 12">Dihydropteroate synthase</fullName>
        <shortName evidence="12">DHPS</shortName>
        <ecNumber evidence="5 12">2.5.1.15</ecNumber>
    </recommendedName>
    <alternativeName>
        <fullName evidence="11 12">Dihydropteroate pyrophosphorylase</fullName>
    </alternativeName>
</protein>
<dbReference type="CDD" id="cd00739">
    <property type="entry name" value="DHPS"/>
    <property type="match status" value="1"/>
</dbReference>
<evidence type="ECO:0000256" key="7">
    <source>
        <dbReference type="ARBA" id="ARBA00022679"/>
    </source>
</evidence>
<dbReference type="PROSITE" id="PS50972">
    <property type="entry name" value="PTERIN_BINDING"/>
    <property type="match status" value="1"/>
</dbReference>
<dbReference type="PANTHER" id="PTHR20941">
    <property type="entry name" value="FOLATE SYNTHESIS PROTEINS"/>
    <property type="match status" value="1"/>
</dbReference>
<reference evidence="14 15" key="1">
    <citation type="submission" date="2011-11" db="EMBL/GenBank/DDBJ databases">
        <title>Complete sequence of Spirochaeta sp. grapes.</title>
        <authorList>
            <consortium name="US DOE Joint Genome Institute"/>
            <person name="Lucas S."/>
            <person name="Han J."/>
            <person name="Lapidus A."/>
            <person name="Cheng J.-F."/>
            <person name="Goodwin L."/>
            <person name="Pitluck S."/>
            <person name="Peters L."/>
            <person name="Ovchinnikova G."/>
            <person name="Munk A.C."/>
            <person name="Detter J.C."/>
            <person name="Han C."/>
            <person name="Tapia R."/>
            <person name="Land M."/>
            <person name="Hauser L."/>
            <person name="Kyrpides N."/>
            <person name="Ivanova N."/>
            <person name="Pagani I."/>
            <person name="Ritalahtilisa K."/>
            <person name="Loeffler F."/>
            <person name="Woyke T."/>
        </authorList>
    </citation>
    <scope>NUCLEOTIDE SEQUENCE [LARGE SCALE GENOMIC DNA]</scope>
    <source>
        <strain evidence="15">ATCC BAA-1885 / DSM 22778 / Grapes</strain>
    </source>
</reference>
<comment type="similarity">
    <text evidence="4 12">Belongs to the DHPS family.</text>
</comment>
<dbReference type="Pfam" id="PF00809">
    <property type="entry name" value="Pterin_bind"/>
    <property type="match status" value="1"/>
</dbReference>
<keyword evidence="8 12" id="KW-0479">Metal-binding</keyword>
<evidence type="ECO:0000256" key="9">
    <source>
        <dbReference type="ARBA" id="ARBA00022842"/>
    </source>
</evidence>
<dbReference type="GO" id="GO:0046654">
    <property type="term" value="P:tetrahydrofolate biosynthetic process"/>
    <property type="evidence" value="ECO:0007669"/>
    <property type="project" value="UniProtKB-UniPathway"/>
</dbReference>
<dbReference type="GO" id="GO:0005829">
    <property type="term" value="C:cytosol"/>
    <property type="evidence" value="ECO:0007669"/>
    <property type="project" value="TreeGrafter"/>
</dbReference>
<dbReference type="HOGENOM" id="CLU_008023_0_2_12"/>
<keyword evidence="7 12" id="KW-0808">Transferase</keyword>
<dbReference type="EC" id="2.5.1.15" evidence="5 12"/>
<evidence type="ECO:0000256" key="8">
    <source>
        <dbReference type="ARBA" id="ARBA00022723"/>
    </source>
</evidence>
<dbReference type="AlphaFoldDB" id="G8QRN5"/>
<organism evidence="14 15">
    <name type="scientific">Sphaerochaeta pleomorpha (strain ATCC BAA-1885 / DSM 22778 / Grapes)</name>
    <dbReference type="NCBI Taxonomy" id="158190"/>
    <lineage>
        <taxon>Bacteria</taxon>
        <taxon>Pseudomonadati</taxon>
        <taxon>Spirochaetota</taxon>
        <taxon>Spirochaetia</taxon>
        <taxon>Spirochaetales</taxon>
        <taxon>Sphaerochaetaceae</taxon>
        <taxon>Sphaerochaeta</taxon>
    </lineage>
</organism>
<evidence type="ECO:0000256" key="5">
    <source>
        <dbReference type="ARBA" id="ARBA00012458"/>
    </source>
</evidence>
<evidence type="ECO:0000256" key="4">
    <source>
        <dbReference type="ARBA" id="ARBA00009503"/>
    </source>
</evidence>
<dbReference type="InterPro" id="IPR045031">
    <property type="entry name" value="DHP_synth-like"/>
</dbReference>
<dbReference type="GO" id="GO:0004156">
    <property type="term" value="F:dihydropteroate synthase activity"/>
    <property type="evidence" value="ECO:0007669"/>
    <property type="project" value="UniProtKB-EC"/>
</dbReference>
<evidence type="ECO:0000256" key="6">
    <source>
        <dbReference type="ARBA" id="ARBA00016919"/>
    </source>
</evidence>
<feature type="domain" description="Pterin-binding" evidence="13">
    <location>
        <begin position="38"/>
        <end position="285"/>
    </location>
</feature>
<dbReference type="STRING" id="158190.SpiGrapes_0993"/>
<dbReference type="GO" id="GO:0046872">
    <property type="term" value="F:metal ion binding"/>
    <property type="evidence" value="ECO:0007669"/>
    <property type="project" value="UniProtKB-KW"/>
</dbReference>
<evidence type="ECO:0000256" key="2">
    <source>
        <dbReference type="ARBA" id="ARBA00001946"/>
    </source>
</evidence>
<evidence type="ECO:0000256" key="11">
    <source>
        <dbReference type="ARBA" id="ARBA00030193"/>
    </source>
</evidence>
<dbReference type="InterPro" id="IPR011005">
    <property type="entry name" value="Dihydropteroate_synth-like_sf"/>
</dbReference>
<dbReference type="PANTHER" id="PTHR20941:SF1">
    <property type="entry name" value="FOLIC ACID SYNTHESIS PROTEIN FOL1"/>
    <property type="match status" value="1"/>
</dbReference>
<dbReference type="SUPFAM" id="SSF51717">
    <property type="entry name" value="Dihydropteroate synthetase-like"/>
    <property type="match status" value="1"/>
</dbReference>
<comment type="function">
    <text evidence="12">Catalyzes the condensation of para-aminobenzoate (pABA) with 6-hydroxymethyl-7,8-dihydropterin diphosphate (DHPt-PP) to form 7,8-dihydropteroate (H2Pte), the immediate precursor of folate derivatives.</text>
</comment>
<evidence type="ECO:0000256" key="12">
    <source>
        <dbReference type="RuleBase" id="RU361205"/>
    </source>
</evidence>
<dbReference type="PROSITE" id="PS00792">
    <property type="entry name" value="DHPS_1"/>
    <property type="match status" value="1"/>
</dbReference>
<evidence type="ECO:0000313" key="14">
    <source>
        <dbReference type="EMBL" id="AEV28818.1"/>
    </source>
</evidence>
<keyword evidence="9 12" id="KW-0460">Magnesium</keyword>
<accession>G8QRN5</accession>
<name>G8QRN5_SPHPG</name>
<dbReference type="PROSITE" id="PS00793">
    <property type="entry name" value="DHPS_2"/>
    <property type="match status" value="1"/>
</dbReference>
<gene>
    <name evidence="14" type="ordered locus">SpiGrapes_0993</name>
</gene>
<keyword evidence="15" id="KW-1185">Reference proteome</keyword>
<dbReference type="GO" id="GO:0046656">
    <property type="term" value="P:folic acid biosynthetic process"/>
    <property type="evidence" value="ECO:0007669"/>
    <property type="project" value="UniProtKB-KW"/>
</dbReference>
<dbReference type="UniPathway" id="UPA00077">
    <property type="reaction ID" value="UER00156"/>
</dbReference>
<dbReference type="FunFam" id="3.20.20.20:FF:000006">
    <property type="entry name" value="Dihydropteroate synthase"/>
    <property type="match status" value="1"/>
</dbReference>
<evidence type="ECO:0000259" key="13">
    <source>
        <dbReference type="PROSITE" id="PS50972"/>
    </source>
</evidence>
<comment type="cofactor">
    <cofactor evidence="2 12">
        <name>Mg(2+)</name>
        <dbReference type="ChEBI" id="CHEBI:18420"/>
    </cofactor>
</comment>
<evidence type="ECO:0000256" key="10">
    <source>
        <dbReference type="ARBA" id="ARBA00022909"/>
    </source>
</evidence>
<comment type="catalytic activity">
    <reaction evidence="1">
        <text>(7,8-dihydropterin-6-yl)methyl diphosphate + 4-aminobenzoate = 7,8-dihydropteroate + diphosphate</text>
        <dbReference type="Rhea" id="RHEA:19949"/>
        <dbReference type="ChEBI" id="CHEBI:17836"/>
        <dbReference type="ChEBI" id="CHEBI:17839"/>
        <dbReference type="ChEBI" id="CHEBI:33019"/>
        <dbReference type="ChEBI" id="CHEBI:72950"/>
        <dbReference type="EC" id="2.5.1.15"/>
    </reaction>
</comment>
<dbReference type="Gene3D" id="3.20.20.20">
    <property type="entry name" value="Dihydropteroate synthase-like"/>
    <property type="match status" value="1"/>
</dbReference>
<dbReference type="NCBIfam" id="TIGR01496">
    <property type="entry name" value="DHPS"/>
    <property type="match status" value="1"/>
</dbReference>
<sequence>MERNLRCNTDARAAYLKRIYMNTSITMADKTWEWGKRTYIMGILNVTPDSFSDGGRYSNREIAVDHALQMVSEGADIIDIGGESTRPGTTVPLPEDEEIERIIPVIARLSKQSTIPISVDTYKAKTAEYAVKAGAHMINDIWGLKKDPEMASVVASCNVPICLMHNRPNTDYDNLIKDILLDLEESIELAIQAGVRDEHIILDPGIGFGKTWEQNLQVMRNLEMFKTLGYPILLGASRKSFIGKILGLEVQDRLEGTLSVTSIGIMKGVDIVRVHDVLQNVRVATMTDRIVR</sequence>
<dbReference type="InterPro" id="IPR006390">
    <property type="entry name" value="DHP_synth_dom"/>
</dbReference>
<dbReference type="KEGG" id="sgp:SpiGrapes_0993"/>
<evidence type="ECO:0000256" key="3">
    <source>
        <dbReference type="ARBA" id="ARBA00004763"/>
    </source>
</evidence>
<proteinExistence type="inferred from homology"/>